<dbReference type="STRING" id="68570.DC74_4638"/>
<evidence type="ECO:0000313" key="8">
    <source>
        <dbReference type="EMBL" id="GCB92761.1"/>
    </source>
</evidence>
<organism evidence="8 9">
    <name type="scientific">Streptomyces noursei</name>
    <name type="common">Streptomyces albulus</name>
    <dbReference type="NCBI Taxonomy" id="1971"/>
    <lineage>
        <taxon>Bacteria</taxon>
        <taxon>Bacillati</taxon>
        <taxon>Actinomycetota</taxon>
        <taxon>Actinomycetes</taxon>
        <taxon>Kitasatosporales</taxon>
        <taxon>Streptomycetaceae</taxon>
        <taxon>Streptomyces</taxon>
    </lineage>
</organism>
<keyword evidence="2 7" id="KW-0349">Heme</keyword>
<evidence type="ECO:0000256" key="5">
    <source>
        <dbReference type="ARBA" id="ARBA00023004"/>
    </source>
</evidence>
<protein>
    <submittedName>
        <fullName evidence="8">Cytochrome P450</fullName>
    </submittedName>
</protein>
<dbReference type="PANTHER" id="PTHR46696">
    <property type="entry name" value="P450, PUTATIVE (EUROFUNG)-RELATED"/>
    <property type="match status" value="1"/>
</dbReference>
<reference evidence="8 9" key="1">
    <citation type="journal article" date="2019" name="Microbiol. Resour. Announc.">
        <title>Draft Genome Sequence of the Most Traditional epsilon-Poly-l-Lysine Producer, Streptomyces albulus NBRC14147.</title>
        <authorList>
            <person name="Yamanaka K."/>
            <person name="Hamano Y."/>
        </authorList>
    </citation>
    <scope>NUCLEOTIDE SEQUENCE [LARGE SCALE GENOMIC DNA]</scope>
    <source>
        <strain evidence="8 9">NBRC 14147</strain>
    </source>
</reference>
<dbReference type="PRINTS" id="PR00359">
    <property type="entry name" value="BP450"/>
</dbReference>
<accession>A0A059WBC5</accession>
<dbReference type="InterPro" id="IPR017972">
    <property type="entry name" value="Cyt_P450_CS"/>
</dbReference>
<dbReference type="eggNOG" id="COG2124">
    <property type="taxonomic scope" value="Bacteria"/>
</dbReference>
<evidence type="ECO:0000256" key="6">
    <source>
        <dbReference type="ARBA" id="ARBA00023033"/>
    </source>
</evidence>
<proteinExistence type="inferred from homology"/>
<evidence type="ECO:0000256" key="2">
    <source>
        <dbReference type="ARBA" id="ARBA00022617"/>
    </source>
</evidence>
<comment type="caution">
    <text evidence="8">The sequence shown here is derived from an EMBL/GenBank/DDBJ whole genome shotgun (WGS) entry which is preliminary data.</text>
</comment>
<dbReference type="CDD" id="cd11029">
    <property type="entry name" value="CYP107-like"/>
    <property type="match status" value="1"/>
</dbReference>
<dbReference type="InterPro" id="IPR036396">
    <property type="entry name" value="Cyt_P450_sf"/>
</dbReference>
<keyword evidence="4 7" id="KW-0560">Oxidoreductase</keyword>
<dbReference type="FunFam" id="1.10.630.10:FF:000018">
    <property type="entry name" value="Cytochrome P450 monooxygenase"/>
    <property type="match status" value="1"/>
</dbReference>
<dbReference type="PRINTS" id="PR00385">
    <property type="entry name" value="P450"/>
</dbReference>
<dbReference type="EMBL" id="BHXC01000006">
    <property type="protein sequence ID" value="GCB92761.1"/>
    <property type="molecule type" value="Genomic_DNA"/>
</dbReference>
<dbReference type="RefSeq" id="WP_016573853.1">
    <property type="nucleotide sequence ID" value="NZ_BHXC01000006.1"/>
</dbReference>
<dbReference type="SUPFAM" id="SSF48264">
    <property type="entry name" value="Cytochrome P450"/>
    <property type="match status" value="1"/>
</dbReference>
<comment type="similarity">
    <text evidence="1 7">Belongs to the cytochrome P450 family.</text>
</comment>
<name>A0A059WBC5_STRNR</name>
<evidence type="ECO:0000256" key="1">
    <source>
        <dbReference type="ARBA" id="ARBA00010617"/>
    </source>
</evidence>
<dbReference type="InterPro" id="IPR001128">
    <property type="entry name" value="Cyt_P450"/>
</dbReference>
<evidence type="ECO:0000256" key="4">
    <source>
        <dbReference type="ARBA" id="ARBA00023002"/>
    </source>
</evidence>
<dbReference type="GO" id="GO:0020037">
    <property type="term" value="F:heme binding"/>
    <property type="evidence" value="ECO:0007669"/>
    <property type="project" value="InterPro"/>
</dbReference>
<gene>
    <name evidence="8" type="ORF">SALB_05536</name>
</gene>
<dbReference type="AlphaFoldDB" id="A0A059WBC5"/>
<keyword evidence="5 7" id="KW-0408">Iron</keyword>
<evidence type="ECO:0000256" key="3">
    <source>
        <dbReference type="ARBA" id="ARBA00022723"/>
    </source>
</evidence>
<evidence type="ECO:0000313" key="9">
    <source>
        <dbReference type="Proteomes" id="UP000288351"/>
    </source>
</evidence>
<dbReference type="PANTHER" id="PTHR46696:SF1">
    <property type="entry name" value="CYTOCHROME P450 YJIB-RELATED"/>
    <property type="match status" value="1"/>
</dbReference>
<dbReference type="PROSITE" id="PS00086">
    <property type="entry name" value="CYTOCHROME_P450"/>
    <property type="match status" value="1"/>
</dbReference>
<dbReference type="GO" id="GO:0004497">
    <property type="term" value="F:monooxygenase activity"/>
    <property type="evidence" value="ECO:0007669"/>
    <property type="project" value="UniProtKB-KW"/>
</dbReference>
<dbReference type="InterPro" id="IPR002397">
    <property type="entry name" value="Cyt_P450_B"/>
</dbReference>
<dbReference type="Proteomes" id="UP000288351">
    <property type="component" value="Unassembled WGS sequence"/>
</dbReference>
<dbReference type="GO" id="GO:0016705">
    <property type="term" value="F:oxidoreductase activity, acting on paired donors, with incorporation or reduction of molecular oxygen"/>
    <property type="evidence" value="ECO:0007669"/>
    <property type="project" value="InterPro"/>
</dbReference>
<dbReference type="Pfam" id="PF00067">
    <property type="entry name" value="p450"/>
    <property type="match status" value="1"/>
</dbReference>
<keyword evidence="3 7" id="KW-0479">Metal-binding</keyword>
<dbReference type="Gene3D" id="1.10.630.10">
    <property type="entry name" value="Cytochrome P450"/>
    <property type="match status" value="1"/>
</dbReference>
<sequence length="395" mass="43297">MSEVIDLAELAATADLERELARLAAQHGIIRTRQLNQQETWTVLGAGLTRELLSDPRLSNDVHTHAPHGALVPGLQVMLLEQDDPGHARYRRLVSAAFASKAVRQLEPRIVEISRQLLDKLGDSGTADFIDAFTYPMPLEVICDLLGVPGEDRDPFRKWAMDISAAPSLEAMQTSAGELFAYCIGLIGAKREQPTEDLLSELIAARFEDGTGLSDEELSSFAAVLLIAGHDTVTNLLANALHDLLTHPEQLAALRADRSLVNQAVEEALRFRGSAMTTVNRVALEDIEAGGVTIRKGELVRFLLNAANRDVEVREDGHAFDIGRATAQHVAFGMGPHFCLGQRLARQEATIALNEILDRFPKLELGVSRAEVRWLASDAIRGLEELPLRYARETA</sequence>
<keyword evidence="6 7" id="KW-0503">Monooxygenase</keyword>
<dbReference type="GO" id="GO:0005506">
    <property type="term" value="F:iron ion binding"/>
    <property type="evidence" value="ECO:0007669"/>
    <property type="project" value="InterPro"/>
</dbReference>
<evidence type="ECO:0000256" key="7">
    <source>
        <dbReference type="RuleBase" id="RU000461"/>
    </source>
</evidence>